<gene>
    <name evidence="1" type="ORF">F6X51_08625</name>
</gene>
<reference evidence="1 2" key="1">
    <citation type="submission" date="2019-09" db="EMBL/GenBank/DDBJ databases">
        <title>YIM 132548 draft genome.</title>
        <authorList>
            <person name="Jiang L."/>
        </authorList>
    </citation>
    <scope>NUCLEOTIDE SEQUENCE [LARGE SCALE GENOMIC DNA]</scope>
    <source>
        <strain evidence="1 2">YIM 132548</strain>
    </source>
</reference>
<organism evidence="1 2">
    <name type="scientific">Methylobacterium planeticum</name>
    <dbReference type="NCBI Taxonomy" id="2615211"/>
    <lineage>
        <taxon>Bacteria</taxon>
        <taxon>Pseudomonadati</taxon>
        <taxon>Pseudomonadota</taxon>
        <taxon>Alphaproteobacteria</taxon>
        <taxon>Hyphomicrobiales</taxon>
        <taxon>Methylobacteriaceae</taxon>
        <taxon>Methylobacterium</taxon>
    </lineage>
</organism>
<dbReference type="RefSeq" id="WP_150962812.1">
    <property type="nucleotide sequence ID" value="NZ_VZZJ01000005.1"/>
</dbReference>
<keyword evidence="2" id="KW-1185">Reference proteome</keyword>
<proteinExistence type="predicted"/>
<comment type="caution">
    <text evidence="1">The sequence shown here is derived from an EMBL/GenBank/DDBJ whole genome shotgun (WGS) entry which is preliminary data.</text>
</comment>
<dbReference type="Proteomes" id="UP000441523">
    <property type="component" value="Unassembled WGS sequence"/>
</dbReference>
<dbReference type="AlphaFoldDB" id="A0A6N6MUX7"/>
<evidence type="ECO:0000313" key="1">
    <source>
        <dbReference type="EMBL" id="KAB1074416.1"/>
    </source>
</evidence>
<name>A0A6N6MUX7_9HYPH</name>
<sequence length="68" mass="7300">MSDAQEQLVSILRVIIAECEDPWAAISRAIEAVAYEPARLRPVAIEDVPGPYAPNALSESVRAVAGPR</sequence>
<protein>
    <submittedName>
        <fullName evidence="1">Uncharacterized protein</fullName>
    </submittedName>
</protein>
<evidence type="ECO:0000313" key="2">
    <source>
        <dbReference type="Proteomes" id="UP000441523"/>
    </source>
</evidence>
<dbReference type="EMBL" id="VZZJ01000005">
    <property type="protein sequence ID" value="KAB1074416.1"/>
    <property type="molecule type" value="Genomic_DNA"/>
</dbReference>
<accession>A0A6N6MUX7</accession>